<name>A0ACB7VTK3_DIOAL</name>
<accession>A0ACB7VTK3</accession>
<keyword evidence="2" id="KW-1185">Reference proteome</keyword>
<dbReference type="Proteomes" id="UP000827976">
    <property type="component" value="Chromosome 7"/>
</dbReference>
<evidence type="ECO:0000313" key="1">
    <source>
        <dbReference type="EMBL" id="KAH7677936.1"/>
    </source>
</evidence>
<sequence length="585" mass="65296">MDLDLSGINLLMSNRIAYSSLLFPSLHVLELKSCNLTAIPSFLKHKKNIYTLELSNNRINGIIPKWIWSIGGSFGWSMNLSFNLFTDFERPFLNHLNDVVILDLSNNRIGGTIPSWMWSSSLLYLNLSCNLFVGVEGSSSNPSTKIVIIDLHSNLLQGSIPLPSPNNTFVDYSNNLFTSSIPFNIAYYLNKTMFFSLSHNSLTGEVPSSICSATQLYIFDLSHNNLSGSIPTCLLESLIDLRVLNAQENRFRGSIPQKVGSRCALQTINLHGNKLEGMVPSSWANCAELEVLDLGRNKLADSFPYWLMNLPALQVLVLKENRFFGHLTGICEGNHSMMLQIFDISSNHFTGSFSSDCFKSMKAMMVHQGPTETIEYKNDSLLTSSYRDIVTVNLKGIEIELVKILTTFTSIDLSNNRFVGNIPHVLGDLKSLRALNMSLNAFTGEIPQMLGDIIELEALDLSGNQLSGVIPSSLTSLYFLAFLNLSNNNLVGRIPQSNQFSTFSNSSFEGNLGLCGNPLSRDCINSTSLEPSSNSTNAPTEFDVDKIWFWMFTGLGYGVGFASVIIYQLFFPRWKMSYKRRFMNR</sequence>
<organism evidence="1 2">
    <name type="scientific">Dioscorea alata</name>
    <name type="common">Purple yam</name>
    <dbReference type="NCBI Taxonomy" id="55571"/>
    <lineage>
        <taxon>Eukaryota</taxon>
        <taxon>Viridiplantae</taxon>
        <taxon>Streptophyta</taxon>
        <taxon>Embryophyta</taxon>
        <taxon>Tracheophyta</taxon>
        <taxon>Spermatophyta</taxon>
        <taxon>Magnoliopsida</taxon>
        <taxon>Liliopsida</taxon>
        <taxon>Dioscoreales</taxon>
        <taxon>Dioscoreaceae</taxon>
        <taxon>Dioscorea</taxon>
    </lineage>
</organism>
<comment type="caution">
    <text evidence="1">The sequence shown here is derived from an EMBL/GenBank/DDBJ whole genome shotgun (WGS) entry which is preliminary data.</text>
</comment>
<reference evidence="2" key="1">
    <citation type="journal article" date="2022" name="Nat. Commun.">
        <title>Chromosome evolution and the genetic basis of agronomically important traits in greater yam.</title>
        <authorList>
            <person name="Bredeson J.V."/>
            <person name="Lyons J.B."/>
            <person name="Oniyinde I.O."/>
            <person name="Okereke N.R."/>
            <person name="Kolade O."/>
            <person name="Nnabue I."/>
            <person name="Nwadili C.O."/>
            <person name="Hribova E."/>
            <person name="Parker M."/>
            <person name="Nwogha J."/>
            <person name="Shu S."/>
            <person name="Carlson J."/>
            <person name="Kariba R."/>
            <person name="Muthemba S."/>
            <person name="Knop K."/>
            <person name="Barton G.J."/>
            <person name="Sherwood A.V."/>
            <person name="Lopez-Montes A."/>
            <person name="Asiedu R."/>
            <person name="Jamnadass R."/>
            <person name="Muchugi A."/>
            <person name="Goodstein D."/>
            <person name="Egesi C.N."/>
            <person name="Featherston J."/>
            <person name="Asfaw A."/>
            <person name="Simpson G.G."/>
            <person name="Dolezel J."/>
            <person name="Hendre P.S."/>
            <person name="Van Deynze A."/>
            <person name="Kumar P.L."/>
            <person name="Obidiegwu J.E."/>
            <person name="Bhattacharjee R."/>
            <person name="Rokhsar D.S."/>
        </authorList>
    </citation>
    <scope>NUCLEOTIDE SEQUENCE [LARGE SCALE GENOMIC DNA]</scope>
    <source>
        <strain evidence="2">cv. TDa95/00328</strain>
    </source>
</reference>
<dbReference type="EMBL" id="CM037017">
    <property type="protein sequence ID" value="KAH7677936.1"/>
    <property type="molecule type" value="Genomic_DNA"/>
</dbReference>
<proteinExistence type="predicted"/>
<evidence type="ECO:0000313" key="2">
    <source>
        <dbReference type="Proteomes" id="UP000827976"/>
    </source>
</evidence>
<protein>
    <submittedName>
        <fullName evidence="1">Leucine-rich repeat protein</fullName>
    </submittedName>
</protein>
<gene>
    <name evidence="1" type="ORF">IHE45_07G116100</name>
</gene>